<dbReference type="PANTHER" id="PTHR30258">
    <property type="entry name" value="TYPE II SECRETION SYSTEM PROTEIN GSPE-RELATED"/>
    <property type="match status" value="1"/>
</dbReference>
<comment type="similarity">
    <text evidence="1">Belongs to the GSP E family.</text>
</comment>
<dbReference type="SUPFAM" id="SSF52540">
    <property type="entry name" value="P-loop containing nucleoside triphosphate hydrolases"/>
    <property type="match status" value="1"/>
</dbReference>
<sequence length="601" mass="64171">MPTCLPRCDLPAAVRDPVRRGAVAMLDVWGSKSRPVRARPDRRAPERDRGDAARAFVEGLAESGVLDAGGLDRARAALDLPGRRSVPALLIELGLLHETTLVTALSDATGLAILRDDELPPSPVLPEAIGADYCARARVLPLLAEPDRLVVAIVDAFDAETTAALEHLTDRLVERRLVGPSAFERSHRAVYGDVPGADQEDGGEDDLTRLQDVASQAPIVRLAARLVRKAFELSASDIHLEAEEADMRVRYRVDGVLVEAERLAKSVQLALTTRIKIQAGLNIAERRLPQDGRMKAPDRGQDVDIRVSTLPTAHGESVVLRVLDGSRRVEDFTSLGFDAPAIARIGAMTSRPNGLVLVTGPTGSGKTTTLYAALRRINGPHLKVVTVEDPVEYRMAGVNQVQAHPGIGLDFAAALRSILRQDPDVVMIGEIRDGETARIAVQAALTGHLVVSTLHTNSAPATVTRLMDMGVEPYLLAAVLNGVVAQRLVRRLCPACARDEPATDQERLRLRVAPGTPLSLKRACGCEACTGTGYRGRMVVSEIMPLDGRLRGLITASAGEQAIAAAAHEAGMASLAETGRARVIAGETTLDEIGRVLEGSV</sequence>
<evidence type="ECO:0000313" key="6">
    <source>
        <dbReference type="Proteomes" id="UP001055117"/>
    </source>
</evidence>
<dbReference type="PANTHER" id="PTHR30258:SF2">
    <property type="entry name" value="COMG OPERON PROTEIN 1"/>
    <property type="match status" value="1"/>
</dbReference>
<proteinExistence type="inferred from homology"/>
<dbReference type="SMART" id="SM00382">
    <property type="entry name" value="AAA"/>
    <property type="match status" value="1"/>
</dbReference>
<keyword evidence="3" id="KW-0067">ATP-binding</keyword>
<dbReference type="SUPFAM" id="SSF160246">
    <property type="entry name" value="EspE N-terminal domain-like"/>
    <property type="match status" value="1"/>
</dbReference>
<keyword evidence="6" id="KW-1185">Reference proteome</keyword>
<dbReference type="EMBL" id="BPQG01000020">
    <property type="protein sequence ID" value="GJD43661.1"/>
    <property type="molecule type" value="Genomic_DNA"/>
</dbReference>
<dbReference type="InterPro" id="IPR003593">
    <property type="entry name" value="AAA+_ATPase"/>
</dbReference>
<evidence type="ECO:0000313" key="5">
    <source>
        <dbReference type="EMBL" id="GJD43661.1"/>
    </source>
</evidence>
<organism evidence="5 6">
    <name type="scientific">Methylobacterium cerastii</name>
    <dbReference type="NCBI Taxonomy" id="932741"/>
    <lineage>
        <taxon>Bacteria</taxon>
        <taxon>Pseudomonadati</taxon>
        <taxon>Pseudomonadota</taxon>
        <taxon>Alphaproteobacteria</taxon>
        <taxon>Hyphomicrobiales</taxon>
        <taxon>Methylobacteriaceae</taxon>
        <taxon>Methylobacterium</taxon>
    </lineage>
</organism>
<evidence type="ECO:0000256" key="3">
    <source>
        <dbReference type="ARBA" id="ARBA00022840"/>
    </source>
</evidence>
<keyword evidence="2" id="KW-0547">Nucleotide-binding</keyword>
<dbReference type="CDD" id="cd01129">
    <property type="entry name" value="PulE-GspE-like"/>
    <property type="match status" value="1"/>
</dbReference>
<dbReference type="InterPro" id="IPR007831">
    <property type="entry name" value="T2SS_GspE_N"/>
</dbReference>
<gene>
    <name evidence="5" type="primary">xpsE_1</name>
    <name evidence="5" type="ORF">AFCDBAGC_1513</name>
</gene>
<dbReference type="PROSITE" id="PS00662">
    <property type="entry name" value="T2SP_E"/>
    <property type="match status" value="1"/>
</dbReference>
<dbReference type="Gene3D" id="3.30.450.90">
    <property type="match status" value="1"/>
</dbReference>
<feature type="domain" description="Bacterial type II secretion system protein E" evidence="4">
    <location>
        <begin position="419"/>
        <end position="433"/>
    </location>
</feature>
<evidence type="ECO:0000256" key="2">
    <source>
        <dbReference type="ARBA" id="ARBA00022741"/>
    </source>
</evidence>
<dbReference type="Pfam" id="PF05157">
    <property type="entry name" value="MshEN"/>
    <property type="match status" value="1"/>
</dbReference>
<evidence type="ECO:0000256" key="1">
    <source>
        <dbReference type="ARBA" id="ARBA00006611"/>
    </source>
</evidence>
<evidence type="ECO:0000259" key="4">
    <source>
        <dbReference type="PROSITE" id="PS00662"/>
    </source>
</evidence>
<dbReference type="InterPro" id="IPR001482">
    <property type="entry name" value="T2SS/T4SS_dom"/>
</dbReference>
<dbReference type="InterPro" id="IPR037257">
    <property type="entry name" value="T2SS_E_N_sf"/>
</dbReference>
<dbReference type="InterPro" id="IPR027417">
    <property type="entry name" value="P-loop_NTPase"/>
</dbReference>
<accession>A0ABQ4QEX0</accession>
<dbReference type="Gene3D" id="3.30.300.160">
    <property type="entry name" value="Type II secretion system, protein E, N-terminal domain"/>
    <property type="match status" value="1"/>
</dbReference>
<dbReference type="Gene3D" id="3.40.50.300">
    <property type="entry name" value="P-loop containing nucleotide triphosphate hydrolases"/>
    <property type="match status" value="1"/>
</dbReference>
<dbReference type="Proteomes" id="UP001055117">
    <property type="component" value="Unassembled WGS sequence"/>
</dbReference>
<dbReference type="Pfam" id="PF00437">
    <property type="entry name" value="T2SSE"/>
    <property type="match status" value="1"/>
</dbReference>
<comment type="caution">
    <text evidence="5">The sequence shown here is derived from an EMBL/GenBank/DDBJ whole genome shotgun (WGS) entry which is preliminary data.</text>
</comment>
<reference evidence="5 6" key="1">
    <citation type="journal article" date="2021" name="Front. Microbiol.">
        <title>Comprehensive Comparative Genomics and Phenotyping of Methylobacterium Species.</title>
        <authorList>
            <person name="Alessa O."/>
            <person name="Ogura Y."/>
            <person name="Fujitani Y."/>
            <person name="Takami H."/>
            <person name="Hayashi T."/>
            <person name="Sahin N."/>
            <person name="Tani A."/>
        </authorList>
    </citation>
    <scope>NUCLEOTIDE SEQUENCE [LARGE SCALE GENOMIC DNA]</scope>
    <source>
        <strain evidence="5 6">DSM 23679</strain>
    </source>
</reference>
<name>A0ABQ4QEX0_9HYPH</name>
<protein>
    <submittedName>
        <fullName evidence="5">Type II secretion system protein E</fullName>
    </submittedName>
</protein>